<evidence type="ECO:0000313" key="2">
    <source>
        <dbReference type="EMBL" id="MBA6098933.1"/>
    </source>
</evidence>
<reference evidence="4 5" key="1">
    <citation type="submission" date="2020-07" db="EMBL/GenBank/DDBJ databases">
        <title>Diversity of carbapenemase encoding genes among Pseudomonas putida group clinical isolates in a tertiary Brazilian hospital.</title>
        <authorList>
            <person name="Alberto-Lei F."/>
            <person name="Nodari C.S."/>
            <person name="Streling A.P."/>
            <person name="Paulino J.T."/>
            <person name="Bessa-Neto F.O."/>
            <person name="Cayo R."/>
            <person name="Gales A.C."/>
        </authorList>
    </citation>
    <scope>NUCLEOTIDE SEQUENCE [LARGE SCALE GENOMIC DNA]</scope>
    <source>
        <strain evidence="3 5">11213</strain>
        <strain evidence="2 4">12815</strain>
    </source>
</reference>
<evidence type="ECO:0000313" key="4">
    <source>
        <dbReference type="Proteomes" id="UP000545074"/>
    </source>
</evidence>
<accession>A0A7W2KI42</accession>
<gene>
    <name evidence="3" type="ORF">H4C15_20110</name>
    <name evidence="2" type="ORF">H4C80_17640</name>
</gene>
<keyword evidence="1" id="KW-1133">Transmembrane helix</keyword>
<dbReference type="RefSeq" id="WP_182337082.1">
    <property type="nucleotide sequence ID" value="NZ_JACGCX010000012.1"/>
</dbReference>
<evidence type="ECO:0000313" key="3">
    <source>
        <dbReference type="EMBL" id="MBA6149784.1"/>
    </source>
</evidence>
<proteinExistence type="predicted"/>
<evidence type="ECO:0000256" key="1">
    <source>
        <dbReference type="SAM" id="Phobius"/>
    </source>
</evidence>
<protein>
    <submittedName>
        <fullName evidence="2">Uncharacterized protein</fullName>
    </submittedName>
</protein>
<name>A0A7W2KI42_9PSED</name>
<organism evidence="2 4">
    <name type="scientific">Pseudomonas juntendi</name>
    <dbReference type="NCBI Taxonomy" id="2666183"/>
    <lineage>
        <taxon>Bacteria</taxon>
        <taxon>Pseudomonadati</taxon>
        <taxon>Pseudomonadota</taxon>
        <taxon>Gammaproteobacteria</taxon>
        <taxon>Pseudomonadales</taxon>
        <taxon>Pseudomonadaceae</taxon>
        <taxon>Pseudomonas</taxon>
    </lineage>
</organism>
<comment type="caution">
    <text evidence="2">The sequence shown here is derived from an EMBL/GenBank/DDBJ whole genome shotgun (WGS) entry which is preliminary data.</text>
</comment>
<dbReference type="EMBL" id="JACGDA010000051">
    <property type="protein sequence ID" value="MBA6149784.1"/>
    <property type="molecule type" value="Genomic_DNA"/>
</dbReference>
<feature type="transmembrane region" description="Helical" evidence="1">
    <location>
        <begin position="6"/>
        <end position="30"/>
    </location>
</feature>
<keyword evidence="1" id="KW-0472">Membrane</keyword>
<keyword evidence="1" id="KW-0812">Transmembrane</keyword>
<dbReference type="EMBL" id="JACGCX010000012">
    <property type="protein sequence ID" value="MBA6098933.1"/>
    <property type="molecule type" value="Genomic_DNA"/>
</dbReference>
<dbReference type="Proteomes" id="UP000545074">
    <property type="component" value="Unassembled WGS sequence"/>
</dbReference>
<dbReference type="Proteomes" id="UP000577346">
    <property type="component" value="Unassembled WGS sequence"/>
</dbReference>
<evidence type="ECO:0000313" key="5">
    <source>
        <dbReference type="Proteomes" id="UP000577346"/>
    </source>
</evidence>
<dbReference type="AlphaFoldDB" id="A0A7W2KI42"/>
<sequence>MSTIELPVWQLIAAGASLVGVMVGLLKLLLAAIERRLDQRFALMDGRFEELAKDSDRLRQVELGLEKLRGEMPLHYVRREDFVRNQTVIEAKLDALALKLENVQLRGARQ</sequence>